<sequence>MASINASTSGAGGVITTADNTGTLQLQSASTTVATINGFGIGLGTGVPSSGIGITFPATQSASSDANTLDDYEEGTWTPTGNGVTLSGAAGWYTKIGNIVLVGATWAYPSTANTSAAQVSGLPFTSNSGDDNYMGCVPLTNYGSDNLYTATSVGTTTILVRNSGNTDLTNANLSNRFVKFMAIYKV</sequence>
<name>A0A6J5NM62_9CAUD</name>
<evidence type="ECO:0000313" key="1">
    <source>
        <dbReference type="EMBL" id="CAB4160509.1"/>
    </source>
</evidence>
<dbReference type="EMBL" id="LR796703">
    <property type="protein sequence ID" value="CAB4160509.1"/>
    <property type="molecule type" value="Genomic_DNA"/>
</dbReference>
<organism evidence="1">
    <name type="scientific">uncultured Caudovirales phage</name>
    <dbReference type="NCBI Taxonomy" id="2100421"/>
    <lineage>
        <taxon>Viruses</taxon>
        <taxon>Duplodnaviria</taxon>
        <taxon>Heunggongvirae</taxon>
        <taxon>Uroviricota</taxon>
        <taxon>Caudoviricetes</taxon>
        <taxon>Peduoviridae</taxon>
        <taxon>Maltschvirus</taxon>
        <taxon>Maltschvirus maltsch</taxon>
    </lineage>
</organism>
<protein>
    <submittedName>
        <fullName evidence="1">Uncharacterized protein</fullName>
    </submittedName>
</protein>
<proteinExistence type="predicted"/>
<gene>
    <name evidence="1" type="ORF">UFOVP765_11</name>
</gene>
<reference evidence="1" key="1">
    <citation type="submission" date="2020-04" db="EMBL/GenBank/DDBJ databases">
        <authorList>
            <person name="Chiriac C."/>
            <person name="Salcher M."/>
            <person name="Ghai R."/>
            <person name="Kavagutti S V."/>
        </authorList>
    </citation>
    <scope>NUCLEOTIDE SEQUENCE</scope>
</reference>
<accession>A0A6J5NM62</accession>